<protein>
    <submittedName>
        <fullName evidence="2">Putative sugar phosphate isomerase involved in capsule formation</fullName>
        <ecNumber evidence="2">5.3.1.13</ecNumber>
    </submittedName>
</protein>
<dbReference type="GO" id="GO:0019146">
    <property type="term" value="F:arabinose-5-phosphate isomerase activity"/>
    <property type="evidence" value="ECO:0007669"/>
    <property type="project" value="UniProtKB-EC"/>
</dbReference>
<evidence type="ECO:0000259" key="1">
    <source>
        <dbReference type="PROSITE" id="PS51464"/>
    </source>
</evidence>
<dbReference type="PATRIC" id="fig|931276.5.peg.4599"/>
<dbReference type="Gene3D" id="3.40.50.10490">
    <property type="entry name" value="Glucose-6-phosphate isomerase like protein, domain 1"/>
    <property type="match status" value="1"/>
</dbReference>
<dbReference type="Pfam" id="PF01380">
    <property type="entry name" value="SIS"/>
    <property type="match status" value="1"/>
</dbReference>
<name>M1MUG6_9CLOT</name>
<accession>M1MUG6</accession>
<dbReference type="EMBL" id="CP004121">
    <property type="protein sequence ID" value="AGF58316.1"/>
    <property type="molecule type" value="Genomic_DNA"/>
</dbReference>
<feature type="domain" description="SIS" evidence="1">
    <location>
        <begin position="31"/>
        <end position="173"/>
    </location>
</feature>
<dbReference type="HOGENOM" id="CLU_040681_5_4_9"/>
<reference evidence="2 3" key="1">
    <citation type="submission" date="2013-02" db="EMBL/GenBank/DDBJ databases">
        <title>Genome sequence of Clostridium saccharoperbutylacetonicum N1-4(HMT).</title>
        <authorList>
            <person name="Poehlein A."/>
            <person name="Daniel R."/>
        </authorList>
    </citation>
    <scope>NUCLEOTIDE SEQUENCE [LARGE SCALE GENOMIC DNA]</scope>
    <source>
        <strain evidence="3">N1-4(HMT)</strain>
    </source>
</reference>
<dbReference type="InterPro" id="IPR001347">
    <property type="entry name" value="SIS_dom"/>
</dbReference>
<dbReference type="EC" id="5.3.1.13" evidence="2"/>
<dbReference type="AlphaFoldDB" id="M1MUG6"/>
<organism evidence="2 3">
    <name type="scientific">Clostridium saccharoperbutylacetonicum N1-4(HMT)</name>
    <dbReference type="NCBI Taxonomy" id="931276"/>
    <lineage>
        <taxon>Bacteria</taxon>
        <taxon>Bacillati</taxon>
        <taxon>Bacillota</taxon>
        <taxon>Clostridia</taxon>
        <taxon>Eubacteriales</taxon>
        <taxon>Clostridiaceae</taxon>
        <taxon>Clostridium</taxon>
    </lineage>
</organism>
<dbReference type="OrthoDB" id="9762536at2"/>
<dbReference type="InterPro" id="IPR046348">
    <property type="entry name" value="SIS_dom_sf"/>
</dbReference>
<dbReference type="RefSeq" id="WP_015394627.1">
    <property type="nucleotide sequence ID" value="NC_020291.1"/>
</dbReference>
<dbReference type="KEGG" id="csr:Cspa_c45630"/>
<dbReference type="PANTHER" id="PTHR38418:SF2">
    <property type="entry name" value="SUGAR ISOMERASE, KPSF_GUTQ (AFU_ORTHOLOGUE AFUA_6G08860)"/>
    <property type="match status" value="1"/>
</dbReference>
<sequence>MISYFEDLLKIISKSLDSVDEESFNRLVDESVNTLRSGKKIIVSGLGKNVPICEKFVGTMSSLGLNSCFLHTNSAIHGDIGVVHKDDLVIVLTKSGETSESVYLVKHLKMKDARLWLLSFCKKSTLTSMIEDIVILDLENEGDMWNIMPNNSTTLNLIILQALAMHIAMRMEIKLEDFKENHPGGHIGDLLKDE</sequence>
<dbReference type="PROSITE" id="PS51464">
    <property type="entry name" value="SIS"/>
    <property type="match status" value="1"/>
</dbReference>
<evidence type="ECO:0000313" key="3">
    <source>
        <dbReference type="Proteomes" id="UP000011728"/>
    </source>
</evidence>
<dbReference type="Proteomes" id="UP000011728">
    <property type="component" value="Chromosome"/>
</dbReference>
<proteinExistence type="predicted"/>
<dbReference type="SUPFAM" id="SSF53697">
    <property type="entry name" value="SIS domain"/>
    <property type="match status" value="1"/>
</dbReference>
<gene>
    <name evidence="2" type="ORF">Cspa_c45630</name>
</gene>
<keyword evidence="3" id="KW-1185">Reference proteome</keyword>
<dbReference type="GO" id="GO:0097367">
    <property type="term" value="F:carbohydrate derivative binding"/>
    <property type="evidence" value="ECO:0007669"/>
    <property type="project" value="InterPro"/>
</dbReference>
<dbReference type="eggNOG" id="COG0794">
    <property type="taxonomic scope" value="Bacteria"/>
</dbReference>
<dbReference type="GO" id="GO:1901135">
    <property type="term" value="P:carbohydrate derivative metabolic process"/>
    <property type="evidence" value="ECO:0007669"/>
    <property type="project" value="InterPro"/>
</dbReference>
<keyword evidence="2" id="KW-0413">Isomerase</keyword>
<evidence type="ECO:0000313" key="2">
    <source>
        <dbReference type="EMBL" id="AGF58316.1"/>
    </source>
</evidence>
<dbReference type="PANTHER" id="PTHR38418">
    <property type="entry name" value="SUGAR ISOMERASE, KPSF/GUTQ (AFU_ORTHOLOGUE AFUA_6G08860)"/>
    <property type="match status" value="1"/>
</dbReference>